<proteinExistence type="predicted"/>
<keyword evidence="2" id="KW-1185">Reference proteome</keyword>
<evidence type="ECO:0000313" key="1">
    <source>
        <dbReference type="EMBL" id="GAX24852.1"/>
    </source>
</evidence>
<accession>A0A1Z5KFH9</accession>
<dbReference type="Proteomes" id="UP000198406">
    <property type="component" value="Unassembled WGS sequence"/>
</dbReference>
<dbReference type="InParanoid" id="A0A1Z5KFH9"/>
<evidence type="ECO:0000313" key="2">
    <source>
        <dbReference type="Proteomes" id="UP000198406"/>
    </source>
</evidence>
<dbReference type="EMBL" id="BDSP01000217">
    <property type="protein sequence ID" value="GAX24852.1"/>
    <property type="molecule type" value="Genomic_DNA"/>
</dbReference>
<name>A0A1Z5KFH9_FISSO</name>
<sequence length="236" mass="27053">MYAASCQAVCDAPMADFDAKSSLGASVASTVLTEDFSESEFSLCGGSDSVKCCDVIDQQDDEPTFSVGDDTWTCFEDDTCRSTEAAYELTPYLYEMNHEELRVRFKDTVEVREFAVTVGHQNPSDPILCPVTLDWQFFEKRSPLKIELDGIRTIEKLTEKQRRSWISFVQGWSYEQVRSVEIERVMEVMEEVMHRHVSFSDGLAEEKSDDYFFCDNLSDCDDSGGDRREQKRFVEF</sequence>
<dbReference type="AlphaFoldDB" id="A0A1Z5KFH9"/>
<gene>
    <name evidence="1" type="ORF">FisN_6Hh199</name>
</gene>
<organism evidence="1 2">
    <name type="scientific">Fistulifera solaris</name>
    <name type="common">Oleaginous diatom</name>
    <dbReference type="NCBI Taxonomy" id="1519565"/>
    <lineage>
        <taxon>Eukaryota</taxon>
        <taxon>Sar</taxon>
        <taxon>Stramenopiles</taxon>
        <taxon>Ochrophyta</taxon>
        <taxon>Bacillariophyta</taxon>
        <taxon>Bacillariophyceae</taxon>
        <taxon>Bacillariophycidae</taxon>
        <taxon>Naviculales</taxon>
        <taxon>Naviculaceae</taxon>
        <taxon>Fistulifera</taxon>
    </lineage>
</organism>
<comment type="caution">
    <text evidence="1">The sequence shown here is derived from an EMBL/GenBank/DDBJ whole genome shotgun (WGS) entry which is preliminary data.</text>
</comment>
<reference evidence="1 2" key="1">
    <citation type="journal article" date="2015" name="Plant Cell">
        <title>Oil accumulation by the oleaginous diatom Fistulifera solaris as revealed by the genome and transcriptome.</title>
        <authorList>
            <person name="Tanaka T."/>
            <person name="Maeda Y."/>
            <person name="Veluchamy A."/>
            <person name="Tanaka M."/>
            <person name="Abida H."/>
            <person name="Marechal E."/>
            <person name="Bowler C."/>
            <person name="Muto M."/>
            <person name="Sunaga Y."/>
            <person name="Tanaka M."/>
            <person name="Yoshino T."/>
            <person name="Taniguchi T."/>
            <person name="Fukuda Y."/>
            <person name="Nemoto M."/>
            <person name="Matsumoto M."/>
            <person name="Wong P.S."/>
            <person name="Aburatani S."/>
            <person name="Fujibuchi W."/>
        </authorList>
    </citation>
    <scope>NUCLEOTIDE SEQUENCE [LARGE SCALE GENOMIC DNA]</scope>
    <source>
        <strain evidence="1 2">JPCC DA0580</strain>
    </source>
</reference>
<protein>
    <submittedName>
        <fullName evidence="1">Uncharacterized protein</fullName>
    </submittedName>
</protein>